<dbReference type="PANTHER" id="PTHR44936">
    <property type="entry name" value="SENSOR PROTEIN CREC"/>
    <property type="match status" value="1"/>
</dbReference>
<dbReference type="CDD" id="cd00082">
    <property type="entry name" value="HisKA"/>
    <property type="match status" value="1"/>
</dbReference>
<dbReference type="InterPro" id="IPR005467">
    <property type="entry name" value="His_kinase_dom"/>
</dbReference>
<dbReference type="SMART" id="SM00304">
    <property type="entry name" value="HAMP"/>
    <property type="match status" value="1"/>
</dbReference>
<evidence type="ECO:0000256" key="5">
    <source>
        <dbReference type="ARBA" id="ARBA00022553"/>
    </source>
</evidence>
<comment type="subcellular location">
    <subcellularLocation>
        <location evidence="2">Cell membrane</location>
        <topology evidence="2">Multi-pass membrane protein</topology>
    </subcellularLocation>
</comment>
<comment type="catalytic activity">
    <reaction evidence="1">
        <text>ATP + protein L-histidine = ADP + protein N-phospho-L-histidine.</text>
        <dbReference type="EC" id="2.7.13.3"/>
    </reaction>
</comment>
<dbReference type="InterPro" id="IPR036890">
    <property type="entry name" value="HATPase_C_sf"/>
</dbReference>
<dbReference type="EMBL" id="CYSR01000005">
    <property type="protein sequence ID" value="CUH98360.1"/>
    <property type="molecule type" value="Genomic_DNA"/>
</dbReference>
<evidence type="ECO:0000256" key="3">
    <source>
        <dbReference type="ARBA" id="ARBA00012438"/>
    </source>
</evidence>
<evidence type="ECO:0000256" key="8">
    <source>
        <dbReference type="ARBA" id="ARBA00022777"/>
    </source>
</evidence>
<evidence type="ECO:0000256" key="4">
    <source>
        <dbReference type="ARBA" id="ARBA00022475"/>
    </source>
</evidence>
<evidence type="ECO:0000256" key="7">
    <source>
        <dbReference type="ARBA" id="ARBA00022741"/>
    </source>
</evidence>
<feature type="domain" description="HAMP" evidence="12">
    <location>
        <begin position="203"/>
        <end position="255"/>
    </location>
</feature>
<keyword evidence="5" id="KW-0597">Phosphoprotein</keyword>
<dbReference type="EC" id="2.7.13.3" evidence="3"/>
<reference evidence="13 14" key="1">
    <citation type="submission" date="2015-09" db="EMBL/GenBank/DDBJ databases">
        <authorList>
            <consortium name="Swine Surveillance"/>
        </authorList>
    </citation>
    <scope>NUCLEOTIDE SEQUENCE [LARGE SCALE GENOMIC DNA]</scope>
    <source>
        <strain evidence="13 14">CECT 8399</strain>
    </source>
</reference>
<feature type="transmembrane region" description="Helical" evidence="10">
    <location>
        <begin position="178"/>
        <end position="201"/>
    </location>
</feature>
<dbReference type="RefSeq" id="WP_058284606.1">
    <property type="nucleotide sequence ID" value="NZ_CYSR01000005.1"/>
</dbReference>
<dbReference type="SUPFAM" id="SSF158472">
    <property type="entry name" value="HAMP domain-like"/>
    <property type="match status" value="1"/>
</dbReference>
<dbReference type="PRINTS" id="PR00344">
    <property type="entry name" value="BCTRLSENSOR"/>
</dbReference>
<sequence>MRRALNSLHSQLVLLVILALATAQAISLWLFVDERSLAVRAALGAETAGRAANVARLIEEAPASLHASILRAANSPLVRFAIAPEPEVGHTSHDGSGIVEERVRALLDGNFNREIRVELHEVDSAGLPLPHLNQEMAAMHREMMRGHMSAIELKLSIALSGSQWLNVGTRFERPPLQWPLYSTLTFALTAGFMLIVVFWFLMSRVTGPLRRLSVAADRLGRGEELATLPAVGPCEVQDLTAAFNRMQERLTRFVADRTRLLAALGHDLRSPLTAMRVRAEFVDEEETRDSLISSIEEMQSMVDAVLAFSRGLAVSEPLETCELGSFLERLQADMLDRFDLRPGAETVVGLQPNAMRRALRNVIDNALRYGGWARVGYGNDGKSALITVADSGPGIPAEDLERVFDPFLRLETSRSLETGGYGLGLSIARTIARTHGGDITLANRPDGGLLATLSIPLAGGEPEIET</sequence>
<dbReference type="InterPro" id="IPR036097">
    <property type="entry name" value="HisK_dim/P_sf"/>
</dbReference>
<dbReference type="Pfam" id="PF02518">
    <property type="entry name" value="HATPase_c"/>
    <property type="match status" value="1"/>
</dbReference>
<dbReference type="SUPFAM" id="SSF47384">
    <property type="entry name" value="Homodimeric domain of signal transducing histidine kinase"/>
    <property type="match status" value="1"/>
</dbReference>
<evidence type="ECO:0000256" key="1">
    <source>
        <dbReference type="ARBA" id="ARBA00000085"/>
    </source>
</evidence>
<evidence type="ECO:0000259" key="12">
    <source>
        <dbReference type="PROSITE" id="PS50885"/>
    </source>
</evidence>
<evidence type="ECO:0000256" key="6">
    <source>
        <dbReference type="ARBA" id="ARBA00022679"/>
    </source>
</evidence>
<accession>A0A0P1H634</accession>
<organism evidence="13 14">
    <name type="scientific">Leisingera aquaemixtae</name>
    <dbReference type="NCBI Taxonomy" id="1396826"/>
    <lineage>
        <taxon>Bacteria</taxon>
        <taxon>Pseudomonadati</taxon>
        <taxon>Pseudomonadota</taxon>
        <taxon>Alphaproteobacteria</taxon>
        <taxon>Rhodobacterales</taxon>
        <taxon>Roseobacteraceae</taxon>
        <taxon>Leisingera</taxon>
    </lineage>
</organism>
<dbReference type="PANTHER" id="PTHR44936:SF10">
    <property type="entry name" value="SENSOR PROTEIN RSTB"/>
    <property type="match status" value="1"/>
</dbReference>
<keyword evidence="9" id="KW-0067">ATP-binding</keyword>
<dbReference type="PROSITE" id="PS50885">
    <property type="entry name" value="HAMP"/>
    <property type="match status" value="1"/>
</dbReference>
<evidence type="ECO:0000256" key="2">
    <source>
        <dbReference type="ARBA" id="ARBA00004651"/>
    </source>
</evidence>
<dbReference type="Gene3D" id="1.10.287.130">
    <property type="match status" value="1"/>
</dbReference>
<dbReference type="STRING" id="1396826.PHA8399_00474"/>
<gene>
    <name evidence="13" type="primary">envZ_1</name>
    <name evidence="13" type="ORF">PHA8399_00474</name>
</gene>
<keyword evidence="4" id="KW-1003">Cell membrane</keyword>
<evidence type="ECO:0000256" key="10">
    <source>
        <dbReference type="SAM" id="Phobius"/>
    </source>
</evidence>
<dbReference type="GO" id="GO:0005524">
    <property type="term" value="F:ATP binding"/>
    <property type="evidence" value="ECO:0007669"/>
    <property type="project" value="UniProtKB-KW"/>
</dbReference>
<keyword evidence="10" id="KW-1133">Transmembrane helix</keyword>
<dbReference type="CDD" id="cd00075">
    <property type="entry name" value="HATPase"/>
    <property type="match status" value="1"/>
</dbReference>
<evidence type="ECO:0000256" key="9">
    <source>
        <dbReference type="ARBA" id="ARBA00022840"/>
    </source>
</evidence>
<dbReference type="Gene3D" id="1.10.8.500">
    <property type="entry name" value="HAMP domain in histidine kinase"/>
    <property type="match status" value="1"/>
</dbReference>
<dbReference type="InterPro" id="IPR003594">
    <property type="entry name" value="HATPase_dom"/>
</dbReference>
<keyword evidence="10" id="KW-0812">Transmembrane</keyword>
<dbReference type="Proteomes" id="UP000051326">
    <property type="component" value="Unassembled WGS sequence"/>
</dbReference>
<proteinExistence type="predicted"/>
<dbReference type="Pfam" id="PF00672">
    <property type="entry name" value="HAMP"/>
    <property type="match status" value="1"/>
</dbReference>
<keyword evidence="8" id="KW-0418">Kinase</keyword>
<dbReference type="GO" id="GO:0005886">
    <property type="term" value="C:plasma membrane"/>
    <property type="evidence" value="ECO:0007669"/>
    <property type="project" value="UniProtKB-SubCell"/>
</dbReference>
<dbReference type="CDD" id="cd06225">
    <property type="entry name" value="HAMP"/>
    <property type="match status" value="1"/>
</dbReference>
<evidence type="ECO:0000259" key="11">
    <source>
        <dbReference type="PROSITE" id="PS50109"/>
    </source>
</evidence>
<dbReference type="InterPro" id="IPR050980">
    <property type="entry name" value="2C_sensor_his_kinase"/>
</dbReference>
<dbReference type="GO" id="GO:0000155">
    <property type="term" value="F:phosphorelay sensor kinase activity"/>
    <property type="evidence" value="ECO:0007669"/>
    <property type="project" value="InterPro"/>
</dbReference>
<keyword evidence="6 13" id="KW-0808">Transferase</keyword>
<dbReference type="SMART" id="SM00388">
    <property type="entry name" value="HisKA"/>
    <property type="match status" value="1"/>
</dbReference>
<dbReference type="InterPro" id="IPR003661">
    <property type="entry name" value="HisK_dim/P_dom"/>
</dbReference>
<name>A0A0P1H634_9RHOB</name>
<keyword evidence="10" id="KW-0472">Membrane</keyword>
<dbReference type="InterPro" id="IPR003660">
    <property type="entry name" value="HAMP_dom"/>
</dbReference>
<dbReference type="Pfam" id="PF00512">
    <property type="entry name" value="HisKA"/>
    <property type="match status" value="1"/>
</dbReference>
<evidence type="ECO:0000313" key="14">
    <source>
        <dbReference type="Proteomes" id="UP000051326"/>
    </source>
</evidence>
<dbReference type="SUPFAM" id="SSF55874">
    <property type="entry name" value="ATPase domain of HSP90 chaperone/DNA topoisomerase II/histidine kinase"/>
    <property type="match status" value="1"/>
</dbReference>
<dbReference type="SMART" id="SM00387">
    <property type="entry name" value="HATPase_c"/>
    <property type="match status" value="1"/>
</dbReference>
<protein>
    <recommendedName>
        <fullName evidence="3">histidine kinase</fullName>
        <ecNumber evidence="3">2.7.13.3</ecNumber>
    </recommendedName>
</protein>
<dbReference type="Gene3D" id="3.30.565.10">
    <property type="entry name" value="Histidine kinase-like ATPase, C-terminal domain"/>
    <property type="match status" value="1"/>
</dbReference>
<evidence type="ECO:0000313" key="13">
    <source>
        <dbReference type="EMBL" id="CUH98360.1"/>
    </source>
</evidence>
<dbReference type="PROSITE" id="PS50109">
    <property type="entry name" value="HIS_KIN"/>
    <property type="match status" value="1"/>
</dbReference>
<dbReference type="AlphaFoldDB" id="A0A0P1H634"/>
<dbReference type="InterPro" id="IPR004358">
    <property type="entry name" value="Sig_transdc_His_kin-like_C"/>
</dbReference>
<keyword evidence="7" id="KW-0547">Nucleotide-binding</keyword>
<feature type="domain" description="Histidine kinase" evidence="11">
    <location>
        <begin position="263"/>
        <end position="459"/>
    </location>
</feature>